<dbReference type="Pfam" id="PF00078">
    <property type="entry name" value="RVT_1"/>
    <property type="match status" value="1"/>
</dbReference>
<dbReference type="OrthoDB" id="7430835at2759"/>
<evidence type="ECO:0000313" key="3">
    <source>
        <dbReference type="Proteomes" id="UP000299102"/>
    </source>
</evidence>
<dbReference type="GO" id="GO:0003964">
    <property type="term" value="F:RNA-directed DNA polymerase activity"/>
    <property type="evidence" value="ECO:0007669"/>
    <property type="project" value="UniProtKB-KW"/>
</dbReference>
<sequence>MLGSFHTTSDPRPIHAGVPQDSCLSPCLCAVYTDEIPTLVGQLQSWEEDIVLALYADDSAYLSSSRRADLAVAKLQRVLDLLPDWLDKWRNAVNVMKTVILLTSQQRIMPLKVRLRRLEVEWQIRQTGVLLAFFVHDTALYVYIRN</sequence>
<proteinExistence type="predicted"/>
<gene>
    <name evidence="2" type="primary">pol</name>
    <name evidence="2" type="ORF">EVAR_90574_1</name>
</gene>
<dbReference type="PROSITE" id="PS50878">
    <property type="entry name" value="RT_POL"/>
    <property type="match status" value="1"/>
</dbReference>
<keyword evidence="2" id="KW-0695">RNA-directed DNA polymerase</keyword>
<keyword evidence="3" id="KW-1185">Reference proteome</keyword>
<name>A0A4C1YWI7_EUMVA</name>
<comment type="caution">
    <text evidence="2">The sequence shown here is derived from an EMBL/GenBank/DDBJ whole genome shotgun (WGS) entry which is preliminary data.</text>
</comment>
<evidence type="ECO:0000259" key="1">
    <source>
        <dbReference type="PROSITE" id="PS50878"/>
    </source>
</evidence>
<feature type="domain" description="Reverse transcriptase" evidence="1">
    <location>
        <begin position="1"/>
        <end position="131"/>
    </location>
</feature>
<reference evidence="2 3" key="1">
    <citation type="journal article" date="2019" name="Commun. Biol.">
        <title>The bagworm genome reveals a unique fibroin gene that provides high tensile strength.</title>
        <authorList>
            <person name="Kono N."/>
            <person name="Nakamura H."/>
            <person name="Ohtoshi R."/>
            <person name="Tomita M."/>
            <person name="Numata K."/>
            <person name="Arakawa K."/>
        </authorList>
    </citation>
    <scope>NUCLEOTIDE SEQUENCE [LARGE SCALE GENOMIC DNA]</scope>
</reference>
<dbReference type="AlphaFoldDB" id="A0A4C1YWI7"/>
<keyword evidence="2" id="KW-0548">Nucleotidyltransferase</keyword>
<dbReference type="EMBL" id="BGZK01001381">
    <property type="protein sequence ID" value="GBP78705.1"/>
    <property type="molecule type" value="Genomic_DNA"/>
</dbReference>
<keyword evidence="2" id="KW-0808">Transferase</keyword>
<dbReference type="STRING" id="151549.A0A4C1YWI7"/>
<dbReference type="Proteomes" id="UP000299102">
    <property type="component" value="Unassembled WGS sequence"/>
</dbReference>
<evidence type="ECO:0000313" key="2">
    <source>
        <dbReference type="EMBL" id="GBP78705.1"/>
    </source>
</evidence>
<dbReference type="InterPro" id="IPR000477">
    <property type="entry name" value="RT_dom"/>
</dbReference>
<protein>
    <submittedName>
        <fullName evidence="2">RNA-directed DNA polymerase from mobile element jockey</fullName>
    </submittedName>
</protein>
<organism evidence="2 3">
    <name type="scientific">Eumeta variegata</name>
    <name type="common">Bagworm moth</name>
    <name type="synonym">Eumeta japonica</name>
    <dbReference type="NCBI Taxonomy" id="151549"/>
    <lineage>
        <taxon>Eukaryota</taxon>
        <taxon>Metazoa</taxon>
        <taxon>Ecdysozoa</taxon>
        <taxon>Arthropoda</taxon>
        <taxon>Hexapoda</taxon>
        <taxon>Insecta</taxon>
        <taxon>Pterygota</taxon>
        <taxon>Neoptera</taxon>
        <taxon>Endopterygota</taxon>
        <taxon>Lepidoptera</taxon>
        <taxon>Glossata</taxon>
        <taxon>Ditrysia</taxon>
        <taxon>Tineoidea</taxon>
        <taxon>Psychidae</taxon>
        <taxon>Oiketicinae</taxon>
        <taxon>Eumeta</taxon>
    </lineage>
</organism>
<accession>A0A4C1YWI7</accession>